<evidence type="ECO:0000256" key="1">
    <source>
        <dbReference type="SAM" id="MobiDB-lite"/>
    </source>
</evidence>
<evidence type="ECO:0000313" key="2">
    <source>
        <dbReference type="EMBL" id="KAG5609735.1"/>
    </source>
</evidence>
<dbReference type="OrthoDB" id="1295633at2759"/>
<evidence type="ECO:0000313" key="3">
    <source>
        <dbReference type="Proteomes" id="UP000824120"/>
    </source>
</evidence>
<accession>A0A9J5ZCT5</accession>
<gene>
    <name evidence="2" type="ORF">H5410_021016</name>
</gene>
<protein>
    <submittedName>
        <fullName evidence="2">Uncharacterized protein</fullName>
    </submittedName>
</protein>
<dbReference type="AlphaFoldDB" id="A0A9J5ZCT5"/>
<sequence length="288" mass="33579">MDKELQQMKSQQHDDIYAEISQSEDLKIPELEGDDGKHQKTQTNNLLHVATGSTSTTKGENKMRYVNTNMNKIFEKPFMPKTQKELFIPPQLNTYKESLGQNKRTYNHIIRAYIENIHKIQTFLNRNPRSKNTKNPNEDYITQTLQGYNKLIAQPGTSTNLVGTCYHYGLLSTVYTVIADEISTIPELHKAFMHYKRITKETLFYIKFYSAPAEILYDEIKPIIQVIKIGLTREMIIPEKIEKQEEIQKIEIPEFYARKRIIGLATILNELSTNYLSGNSVWSYYVRE</sequence>
<feature type="compositionally biased region" description="Basic and acidic residues" evidence="1">
    <location>
        <begin position="24"/>
        <end position="38"/>
    </location>
</feature>
<reference evidence="2 3" key="1">
    <citation type="submission" date="2020-09" db="EMBL/GenBank/DDBJ databases">
        <title>De no assembly of potato wild relative species, Solanum commersonii.</title>
        <authorList>
            <person name="Cho K."/>
        </authorList>
    </citation>
    <scope>NUCLEOTIDE SEQUENCE [LARGE SCALE GENOMIC DNA]</scope>
    <source>
        <strain evidence="2">LZ3.2</strain>
        <tissue evidence="2">Leaf</tissue>
    </source>
</reference>
<feature type="region of interest" description="Disordered" evidence="1">
    <location>
        <begin position="1"/>
        <end position="38"/>
    </location>
</feature>
<proteinExistence type="predicted"/>
<dbReference type="EMBL" id="JACXVP010000004">
    <property type="protein sequence ID" value="KAG5609735.1"/>
    <property type="molecule type" value="Genomic_DNA"/>
</dbReference>
<keyword evidence="3" id="KW-1185">Reference proteome</keyword>
<comment type="caution">
    <text evidence="2">The sequence shown here is derived from an EMBL/GenBank/DDBJ whole genome shotgun (WGS) entry which is preliminary data.</text>
</comment>
<name>A0A9J5ZCT5_SOLCO</name>
<dbReference type="Proteomes" id="UP000824120">
    <property type="component" value="Chromosome 4"/>
</dbReference>
<organism evidence="2 3">
    <name type="scientific">Solanum commersonii</name>
    <name type="common">Commerson's wild potato</name>
    <name type="synonym">Commerson's nightshade</name>
    <dbReference type="NCBI Taxonomy" id="4109"/>
    <lineage>
        <taxon>Eukaryota</taxon>
        <taxon>Viridiplantae</taxon>
        <taxon>Streptophyta</taxon>
        <taxon>Embryophyta</taxon>
        <taxon>Tracheophyta</taxon>
        <taxon>Spermatophyta</taxon>
        <taxon>Magnoliopsida</taxon>
        <taxon>eudicotyledons</taxon>
        <taxon>Gunneridae</taxon>
        <taxon>Pentapetalae</taxon>
        <taxon>asterids</taxon>
        <taxon>lamiids</taxon>
        <taxon>Solanales</taxon>
        <taxon>Solanaceae</taxon>
        <taxon>Solanoideae</taxon>
        <taxon>Solaneae</taxon>
        <taxon>Solanum</taxon>
    </lineage>
</organism>
<feature type="compositionally biased region" description="Basic and acidic residues" evidence="1">
    <location>
        <begin position="1"/>
        <end position="16"/>
    </location>
</feature>